<evidence type="ECO:0000313" key="2">
    <source>
        <dbReference type="Proteomes" id="UP000433883"/>
    </source>
</evidence>
<dbReference type="EMBL" id="WNWQ01000178">
    <property type="protein sequence ID" value="KAE9975421.1"/>
    <property type="molecule type" value="Genomic_DNA"/>
</dbReference>
<name>A0A8H3URK9_VENIN</name>
<dbReference type="Proteomes" id="UP000433883">
    <property type="component" value="Unassembled WGS sequence"/>
</dbReference>
<evidence type="ECO:0000313" key="1">
    <source>
        <dbReference type="EMBL" id="KAE9975421.1"/>
    </source>
</evidence>
<reference evidence="1 2" key="1">
    <citation type="submission" date="2019-11" db="EMBL/GenBank/DDBJ databases">
        <title>Venturia inaequalis Genome Resource.</title>
        <authorList>
            <person name="Lichtner F.J."/>
        </authorList>
    </citation>
    <scope>NUCLEOTIDE SEQUENCE [LARGE SCALE GENOMIC DNA]</scope>
    <source>
        <strain evidence="1">Bline_iso_100314</strain>
    </source>
</reference>
<sequence length="704" mass="78555">MFGLGTSRKTLRDNDIFDVADVQELAQTFPQKISSGVEADPDPNELMTLVSGEGFIIRSAVIQSLENELGKEDGLLNVANLAASLDVALEDLLRIFSEDKTAFFSKDGSSVFTRPKLKTIVEQLQSQADEIFVPATVFADESNMDRKDLIRLAEMSDKLAKEAPLQLLQSSPSSESISYPYIHTLSLLLKIKKSLTEKMSIAQAEAKPISWTFAEMTGLSKNAFCRLAESLFPPIEETDPIKGDFESVEEGVRFVPHSYILRKVKHHAKEVARGDKPYCDLENLSTLYPKLLPDVQAAQEFVETAACERDGAPAKFHVISHYAIGNSFLNSIARIILEKLGDDRFTNTKVDYTNLWCSGRSTNTKQPCLKTFPRELHDEIRALLHNRTILYHRENGANRGDILSLGEWLILVALITDLVSAATRLGRITAEEQWQTQSENPSHSPTLSPPNFLEKFHEESETPLELLRHLWAIQRNESISVAAVTAFEKRIAELQEENQDLFTSLWTSRVVLKSSIHNAGLEALPAGLLKDQLSELLSSHILQDLIPNTIKRARTKGLIRTPNLSKQISKLEAEIAPTKETRKSSPQETLSKFAKKISLEPPSRAQIATAKKQHLGDMVSTMSKDKDGPRLFLSLVIILCASKKDGIIHATGKFAPKLLKAVKEELDEDLYKRVEEIKELVKLGEVDKAVRVEMRELAAKAGCQ</sequence>
<dbReference type="AlphaFoldDB" id="A0A8H3URK9"/>
<protein>
    <submittedName>
        <fullName evidence="1">Uncharacterized protein</fullName>
    </submittedName>
</protein>
<comment type="caution">
    <text evidence="1">The sequence shown here is derived from an EMBL/GenBank/DDBJ whole genome shotgun (WGS) entry which is preliminary data.</text>
</comment>
<accession>A0A8H3URK9</accession>
<gene>
    <name evidence="1" type="ORF">BLS_002602</name>
</gene>
<proteinExistence type="predicted"/>
<organism evidence="1 2">
    <name type="scientific">Venturia inaequalis</name>
    <name type="common">Apple scab fungus</name>
    <dbReference type="NCBI Taxonomy" id="5025"/>
    <lineage>
        <taxon>Eukaryota</taxon>
        <taxon>Fungi</taxon>
        <taxon>Dikarya</taxon>
        <taxon>Ascomycota</taxon>
        <taxon>Pezizomycotina</taxon>
        <taxon>Dothideomycetes</taxon>
        <taxon>Pleosporomycetidae</taxon>
        <taxon>Venturiales</taxon>
        <taxon>Venturiaceae</taxon>
        <taxon>Venturia</taxon>
    </lineage>
</organism>